<keyword evidence="1" id="KW-0472">Membrane</keyword>
<feature type="transmembrane region" description="Helical" evidence="1">
    <location>
        <begin position="50"/>
        <end position="73"/>
    </location>
</feature>
<organism evidence="2 3">
    <name type="scientific">Pikeienuella piscinae</name>
    <dbReference type="NCBI Taxonomy" id="2748098"/>
    <lineage>
        <taxon>Bacteria</taxon>
        <taxon>Pseudomonadati</taxon>
        <taxon>Pseudomonadota</taxon>
        <taxon>Alphaproteobacteria</taxon>
        <taxon>Rhodobacterales</taxon>
        <taxon>Paracoccaceae</taxon>
        <taxon>Pikeienuella</taxon>
    </lineage>
</organism>
<evidence type="ECO:0008006" key="4">
    <source>
        <dbReference type="Google" id="ProtNLM"/>
    </source>
</evidence>
<dbReference type="AlphaFoldDB" id="A0A7L5BVN0"/>
<evidence type="ECO:0000313" key="2">
    <source>
        <dbReference type="EMBL" id="QIE55812.1"/>
    </source>
</evidence>
<evidence type="ECO:0000313" key="3">
    <source>
        <dbReference type="Proteomes" id="UP000503336"/>
    </source>
</evidence>
<keyword evidence="1" id="KW-0812">Transmembrane</keyword>
<keyword evidence="3" id="KW-1185">Reference proteome</keyword>
<name>A0A7L5BVN0_9RHOB</name>
<protein>
    <recommendedName>
        <fullName evidence="4">HIG1 domain-containing protein</fullName>
    </recommendedName>
</protein>
<feature type="transmembrane region" description="Helical" evidence="1">
    <location>
        <begin position="6"/>
        <end position="29"/>
    </location>
</feature>
<dbReference type="KEGG" id="hdh:G5B40_10330"/>
<dbReference type="Proteomes" id="UP000503336">
    <property type="component" value="Chromosome"/>
</dbReference>
<accession>A0A7L5BVN0</accession>
<proteinExistence type="predicted"/>
<dbReference type="RefSeq" id="WP_165098211.1">
    <property type="nucleotide sequence ID" value="NZ_CP049056.1"/>
</dbReference>
<gene>
    <name evidence="2" type="ORF">G5B40_10330</name>
</gene>
<evidence type="ECO:0000256" key="1">
    <source>
        <dbReference type="SAM" id="Phobius"/>
    </source>
</evidence>
<keyword evidence="1" id="KW-1133">Transmembrane helix</keyword>
<reference evidence="2 3" key="1">
    <citation type="submission" date="2020-02" db="EMBL/GenBank/DDBJ databases">
        <title>complete genome sequence of Rhodobacteraceae bacterium.</title>
        <authorList>
            <person name="Park J."/>
            <person name="Kim Y.-S."/>
            <person name="Kim K.-H."/>
        </authorList>
    </citation>
    <scope>NUCLEOTIDE SEQUENCE [LARGE SCALE GENOMIC DNA]</scope>
    <source>
        <strain evidence="2 3">RR4-56</strain>
    </source>
</reference>
<sequence>MTAANILIGIGLVAAIAGLAGVVWCIRLARRVQAGKVPEDQLQSAFARLSAVNMAAIGGAMMGLAMLLVGLLIR</sequence>
<dbReference type="EMBL" id="CP049056">
    <property type="protein sequence ID" value="QIE55812.1"/>
    <property type="molecule type" value="Genomic_DNA"/>
</dbReference>